<comment type="caution">
    <text evidence="1">The sequence shown here is derived from an EMBL/GenBank/DDBJ whole genome shotgun (WGS) entry which is preliminary data.</text>
</comment>
<feature type="non-terminal residue" evidence="1">
    <location>
        <position position="1"/>
    </location>
</feature>
<reference evidence="1" key="1">
    <citation type="journal article" date="2015" name="Nature">
        <title>Complex archaea that bridge the gap between prokaryotes and eukaryotes.</title>
        <authorList>
            <person name="Spang A."/>
            <person name="Saw J.H."/>
            <person name="Jorgensen S.L."/>
            <person name="Zaremba-Niedzwiedzka K."/>
            <person name="Martijn J."/>
            <person name="Lind A.E."/>
            <person name="van Eijk R."/>
            <person name="Schleper C."/>
            <person name="Guy L."/>
            <person name="Ettema T.J."/>
        </authorList>
    </citation>
    <scope>NUCLEOTIDE SEQUENCE</scope>
</reference>
<proteinExistence type="predicted"/>
<dbReference type="EMBL" id="LAZR01056983">
    <property type="protein sequence ID" value="KKK73009.1"/>
    <property type="molecule type" value="Genomic_DNA"/>
</dbReference>
<gene>
    <name evidence="1" type="ORF">LCGC14_2898110</name>
</gene>
<name>A0A0F9A344_9ZZZZ</name>
<accession>A0A0F9A344</accession>
<evidence type="ECO:0000313" key="1">
    <source>
        <dbReference type="EMBL" id="KKK73009.1"/>
    </source>
</evidence>
<organism evidence="1">
    <name type="scientific">marine sediment metagenome</name>
    <dbReference type="NCBI Taxonomy" id="412755"/>
    <lineage>
        <taxon>unclassified sequences</taxon>
        <taxon>metagenomes</taxon>
        <taxon>ecological metagenomes</taxon>
    </lineage>
</organism>
<sequence length="26" mass="2862">VAKDDLNLLCMACDLQLVKVEKGVDE</sequence>
<protein>
    <submittedName>
        <fullName evidence="1">Uncharacterized protein</fullName>
    </submittedName>
</protein>
<dbReference type="AlphaFoldDB" id="A0A0F9A344"/>